<keyword evidence="1" id="KW-0472">Membrane</keyword>
<dbReference type="PANTHER" id="PTHR30329">
    <property type="entry name" value="STATOR ELEMENT OF FLAGELLAR MOTOR COMPLEX"/>
    <property type="match status" value="1"/>
</dbReference>
<evidence type="ECO:0000313" key="3">
    <source>
        <dbReference type="EMBL" id="MBB3841548.1"/>
    </source>
</evidence>
<dbReference type="PANTHER" id="PTHR30329:SF21">
    <property type="entry name" value="LIPOPROTEIN YIAD-RELATED"/>
    <property type="match status" value="1"/>
</dbReference>
<organism evidence="3 4">
    <name type="scientific">Runella defluvii</name>
    <dbReference type="NCBI Taxonomy" id="370973"/>
    <lineage>
        <taxon>Bacteria</taxon>
        <taxon>Pseudomonadati</taxon>
        <taxon>Bacteroidota</taxon>
        <taxon>Cytophagia</taxon>
        <taxon>Cytophagales</taxon>
        <taxon>Spirosomataceae</taxon>
        <taxon>Runella</taxon>
    </lineage>
</organism>
<reference evidence="3 4" key="1">
    <citation type="submission" date="2020-08" db="EMBL/GenBank/DDBJ databases">
        <title>Genomic Encyclopedia of Type Strains, Phase IV (KMG-IV): sequencing the most valuable type-strain genomes for metagenomic binning, comparative biology and taxonomic classification.</title>
        <authorList>
            <person name="Goeker M."/>
        </authorList>
    </citation>
    <scope>NUCLEOTIDE SEQUENCE [LARGE SCALE GENOMIC DNA]</scope>
    <source>
        <strain evidence="3 4">DSM 17976</strain>
    </source>
</reference>
<evidence type="ECO:0000313" key="4">
    <source>
        <dbReference type="Proteomes" id="UP000541352"/>
    </source>
</evidence>
<dbReference type="GO" id="GO:0016020">
    <property type="term" value="C:membrane"/>
    <property type="evidence" value="ECO:0007669"/>
    <property type="project" value="UniProtKB-UniRule"/>
</dbReference>
<dbReference type="InterPro" id="IPR036737">
    <property type="entry name" value="OmpA-like_sf"/>
</dbReference>
<evidence type="ECO:0000259" key="2">
    <source>
        <dbReference type="PROSITE" id="PS51123"/>
    </source>
</evidence>
<evidence type="ECO:0000256" key="1">
    <source>
        <dbReference type="PROSITE-ProRule" id="PRU00473"/>
    </source>
</evidence>
<feature type="domain" description="OmpA-like" evidence="2">
    <location>
        <begin position="11"/>
        <end position="126"/>
    </location>
</feature>
<dbReference type="InterPro" id="IPR006665">
    <property type="entry name" value="OmpA-like"/>
</dbReference>
<comment type="caution">
    <text evidence="3">The sequence shown here is derived from an EMBL/GenBank/DDBJ whole genome shotgun (WGS) entry which is preliminary data.</text>
</comment>
<dbReference type="Pfam" id="PF00691">
    <property type="entry name" value="OmpA"/>
    <property type="match status" value="2"/>
</dbReference>
<dbReference type="Proteomes" id="UP000541352">
    <property type="component" value="Unassembled WGS sequence"/>
</dbReference>
<dbReference type="SUPFAM" id="SSF103088">
    <property type="entry name" value="OmpA-like"/>
    <property type="match status" value="2"/>
</dbReference>
<gene>
    <name evidence="3" type="ORF">FHS57_005576</name>
</gene>
<dbReference type="EMBL" id="JACIBY010000018">
    <property type="protein sequence ID" value="MBB3841548.1"/>
    <property type="molecule type" value="Genomic_DNA"/>
</dbReference>
<dbReference type="PROSITE" id="PS51123">
    <property type="entry name" value="OMPA_2"/>
    <property type="match status" value="2"/>
</dbReference>
<dbReference type="RefSeq" id="WP_183979300.1">
    <property type="nucleotide sequence ID" value="NZ_JACIBY010000018.1"/>
</dbReference>
<dbReference type="Gene3D" id="3.30.1330.60">
    <property type="entry name" value="OmpA-like domain"/>
    <property type="match status" value="2"/>
</dbReference>
<name>A0A7W5ZQ36_9BACT</name>
<dbReference type="InterPro" id="IPR050330">
    <property type="entry name" value="Bact_OuterMem_StrucFunc"/>
</dbReference>
<dbReference type="AlphaFoldDB" id="A0A7W5ZQ36"/>
<dbReference type="CDD" id="cd07185">
    <property type="entry name" value="OmpA_C-like"/>
    <property type="match status" value="2"/>
</dbReference>
<accession>A0A7W5ZQ36</accession>
<keyword evidence="4" id="KW-1185">Reference proteome</keyword>
<feature type="domain" description="OmpA-like" evidence="2">
    <location>
        <begin position="238"/>
        <end position="362"/>
    </location>
</feature>
<sequence>MSFLFLSIQQVHAQKDSLLLKIYFSEGKFGLSPAAKTLLKDFAAQHKNQSHINIAGRGDRHGSDALNDSLSLKRALAVKNFLMASGFARENIHAIIGFGRRNPVDRTQPYVDAENRVVWITVYAKEDTTKKIKTVIVYRDSLPPKPAVKTVSIRDTLIQLLPPFPSAYLVGNRKPLKGDTLHIDTTMWQVKTTLFITRKIYVANDTTRIFYTKGVKEIPEKTKGAAIARAFLDSLQNSGVGDAIIIRRLSFEFGYHLMPTTNLPALEAVAAALKTHPDLKLEIRGHVCCGDLGQDVYDKQTSQYDLSINRAKEVYEFLVANGSDKTRLSYAGYGMKQPMVYPENGKNDQYRNRRIEFVILNK</sequence>
<protein>
    <submittedName>
        <fullName evidence="3">Outer membrane protein OmpA-like peptidoglycan-associated protein</fullName>
    </submittedName>
</protein>
<proteinExistence type="predicted"/>